<feature type="region of interest" description="Disordered" evidence="6">
    <location>
        <begin position="73"/>
        <end position="125"/>
    </location>
</feature>
<dbReference type="EMBL" id="CP111021">
    <property type="protein sequence ID" value="WAR17787.1"/>
    <property type="molecule type" value="Genomic_DNA"/>
</dbReference>
<dbReference type="PANTHER" id="PTHR12450:SF22">
    <property type="entry name" value="EXTRACELLULAR SERINE_THREONINE PROTEIN CG31145"/>
    <property type="match status" value="1"/>
</dbReference>
<keyword evidence="7" id="KW-0812">Transmembrane</keyword>
<evidence type="ECO:0000256" key="7">
    <source>
        <dbReference type="SAM" id="Phobius"/>
    </source>
</evidence>
<keyword evidence="5" id="KW-0325">Glycoprotein</keyword>
<evidence type="ECO:0000256" key="1">
    <source>
        <dbReference type="ARBA" id="ARBA00004555"/>
    </source>
</evidence>
<evidence type="ECO:0000256" key="5">
    <source>
        <dbReference type="ARBA" id="ARBA00023180"/>
    </source>
</evidence>
<comment type="subcellular location">
    <subcellularLocation>
        <location evidence="1">Golgi apparatus</location>
    </subcellularLocation>
</comment>
<reference evidence="9" key="1">
    <citation type="submission" date="2022-11" db="EMBL/GenBank/DDBJ databases">
        <title>Centuries of genome instability and evolution in soft-shell clam transmissible cancer (bioRxiv).</title>
        <authorList>
            <person name="Hart S.F.M."/>
            <person name="Yonemitsu M.A."/>
            <person name="Giersch R.M."/>
            <person name="Beal B.F."/>
            <person name="Arriagada G."/>
            <person name="Davis B.W."/>
            <person name="Ostrander E.A."/>
            <person name="Goff S.P."/>
            <person name="Metzger M.J."/>
        </authorList>
    </citation>
    <scope>NUCLEOTIDE SEQUENCE</scope>
    <source>
        <strain evidence="9">MELC-2E11</strain>
        <tissue evidence="9">Siphon/mantle</tissue>
    </source>
</reference>
<dbReference type="InterPro" id="IPR009581">
    <property type="entry name" value="FAM20_C"/>
</dbReference>
<evidence type="ECO:0000256" key="3">
    <source>
        <dbReference type="ARBA" id="ARBA00023034"/>
    </source>
</evidence>
<dbReference type="InterPro" id="IPR024869">
    <property type="entry name" value="FAM20"/>
</dbReference>
<keyword evidence="7" id="KW-1133">Transmembrane helix</keyword>
<feature type="transmembrane region" description="Helical" evidence="7">
    <location>
        <begin position="29"/>
        <end position="53"/>
    </location>
</feature>
<feature type="compositionally biased region" description="Basic and acidic residues" evidence="6">
    <location>
        <begin position="95"/>
        <end position="124"/>
    </location>
</feature>
<evidence type="ECO:0000256" key="4">
    <source>
        <dbReference type="ARBA" id="ARBA00023157"/>
    </source>
</evidence>
<evidence type="ECO:0000259" key="8">
    <source>
        <dbReference type="Pfam" id="PF06702"/>
    </source>
</evidence>
<dbReference type="Pfam" id="PF06702">
    <property type="entry name" value="Fam20C"/>
    <property type="match status" value="1"/>
</dbReference>
<dbReference type="PANTHER" id="PTHR12450">
    <property type="entry name" value="DENTIN MATRIX PROTEIN 4 PROTEIN FAM20"/>
    <property type="match status" value="1"/>
</dbReference>
<name>A0ABY7F9U5_MYAAR</name>
<organism evidence="9 10">
    <name type="scientific">Mya arenaria</name>
    <name type="common">Soft-shell clam</name>
    <dbReference type="NCBI Taxonomy" id="6604"/>
    <lineage>
        <taxon>Eukaryota</taxon>
        <taxon>Metazoa</taxon>
        <taxon>Spiralia</taxon>
        <taxon>Lophotrochozoa</taxon>
        <taxon>Mollusca</taxon>
        <taxon>Bivalvia</taxon>
        <taxon>Autobranchia</taxon>
        <taxon>Heteroconchia</taxon>
        <taxon>Euheterodonta</taxon>
        <taxon>Imparidentia</taxon>
        <taxon>Neoheterodontei</taxon>
        <taxon>Myida</taxon>
        <taxon>Myoidea</taxon>
        <taxon>Myidae</taxon>
        <taxon>Mya</taxon>
    </lineage>
</organism>
<sequence length="440" mass="49686">MMFVQASGPVSLPLSLVSSTGSMYKKLTRYAKVITAIAVPVILLFTCINVLVLSRFGAHDTTLILREKVYHKGGASDGTSSSDAVRQPPLPVLREGGDKTDDEVKKISGNGERKSGDGDPDALRYKRVRNPGRVVMQDDGIDAMLAKLRTPKLTPFFPSYYSNITFSNLVRRLGGMTRRNAPTLEGYEELKPKPGDPELPIWKKVHRNIHENDGGTQLKLNIRFSNGGRAVMKFMRYPREKEASENHYIFDDTERHVAEIAAFQLDKVLGFYRVPPTVGRRLNITSEIQPIAPDSLFRTMFWSPAGNKCFFGKCDYYCNSAHAFCGNPEMIEASVMSYLPSRNIALRKSWYQPWRRSYSKFRKAYWELHDDLCETVRYEEPFNNGKILLDMIDSHTFDFLQGSVGKRTMPCLSWRRFVSAVSSGSPLSLSTSGCTRDQSV</sequence>
<accession>A0ABY7F9U5</accession>
<gene>
    <name evidence="9" type="ORF">MAR_032381</name>
</gene>
<evidence type="ECO:0000313" key="10">
    <source>
        <dbReference type="Proteomes" id="UP001164746"/>
    </source>
</evidence>
<evidence type="ECO:0000256" key="2">
    <source>
        <dbReference type="ARBA" id="ARBA00006557"/>
    </source>
</evidence>
<keyword evidence="7" id="KW-0472">Membrane</keyword>
<proteinExistence type="inferred from homology"/>
<keyword evidence="3" id="KW-0333">Golgi apparatus</keyword>
<keyword evidence="4" id="KW-1015">Disulfide bond</keyword>
<protein>
    <submittedName>
        <fullName evidence="9">FA20C-like protein</fullName>
    </submittedName>
</protein>
<comment type="similarity">
    <text evidence="2">Belongs to the FAM20 family.</text>
</comment>
<feature type="domain" description="FAM20 C-terminal" evidence="8">
    <location>
        <begin position="301"/>
        <end position="404"/>
    </location>
</feature>
<evidence type="ECO:0000256" key="6">
    <source>
        <dbReference type="SAM" id="MobiDB-lite"/>
    </source>
</evidence>
<keyword evidence="10" id="KW-1185">Reference proteome</keyword>
<evidence type="ECO:0000313" key="9">
    <source>
        <dbReference type="EMBL" id="WAR17787.1"/>
    </source>
</evidence>
<dbReference type="Proteomes" id="UP001164746">
    <property type="component" value="Chromosome 10"/>
</dbReference>